<proteinExistence type="predicted"/>
<dbReference type="AlphaFoldDB" id="A0A6A5R1K6"/>
<dbReference type="Proteomes" id="UP000800096">
    <property type="component" value="Unassembled WGS sequence"/>
</dbReference>
<protein>
    <submittedName>
        <fullName evidence="2">Uncharacterized protein</fullName>
    </submittedName>
</protein>
<feature type="compositionally biased region" description="Polar residues" evidence="1">
    <location>
        <begin position="184"/>
        <end position="202"/>
    </location>
</feature>
<dbReference type="OrthoDB" id="3875902at2759"/>
<feature type="compositionally biased region" description="Polar residues" evidence="1">
    <location>
        <begin position="107"/>
        <end position="121"/>
    </location>
</feature>
<evidence type="ECO:0000313" key="2">
    <source>
        <dbReference type="EMBL" id="KAF1921955.1"/>
    </source>
</evidence>
<sequence>MVTQVTPNSDKPTSCLHGHPDNVHLEVQHVEIYSADSGAITPISDRSSFSNASSVSSISALSRPSKSSMKSSLKSTPSALFNTDRRSSPPTVRFAEPEPTPRPKSTLIGQQRQPYSRSNGAPNPLLLYRHRPASSVPGPASSRYSLDPQAHLVQPPESIPTPQPVQLRNPKIRTRQRFSAPILPSQSNPRRSSAQGPANFTPPSLALEHRVSSFRSATSTLSVQSAPAALQTPIPTPPPGLYNPLDHYIPCLRTSCTAVYSPTLNGPTYYLPQGPYSLPKHHGYCPHHASQDLQDANAWCKRNWERLRQNAGRKTLGEIAIEFEEFLHDFRATRRRDAGTLKTRIECLVLGTRDQDQDGQEDSWDWTFTPRHCTRAACRSPAYSPYATHLYAFYHTPCSLTFTPLATLCSTCAAVEVEAFERMVGEKWGSRCGWDEGEWGVWFDGVVGEREKGREFWEKAQQRDVGERRARKTDGDREGQGLVDQRKVEGERKQVGKKKSVFKRFFEMGRGSNRGKVVAEKYVR</sequence>
<name>A0A6A5R1K6_AMPQU</name>
<accession>A0A6A5R1K6</accession>
<reference evidence="2" key="1">
    <citation type="journal article" date="2020" name="Stud. Mycol.">
        <title>101 Dothideomycetes genomes: a test case for predicting lifestyles and emergence of pathogens.</title>
        <authorList>
            <person name="Haridas S."/>
            <person name="Albert R."/>
            <person name="Binder M."/>
            <person name="Bloem J."/>
            <person name="Labutti K."/>
            <person name="Salamov A."/>
            <person name="Andreopoulos B."/>
            <person name="Baker S."/>
            <person name="Barry K."/>
            <person name="Bills G."/>
            <person name="Bluhm B."/>
            <person name="Cannon C."/>
            <person name="Castanera R."/>
            <person name="Culley D."/>
            <person name="Daum C."/>
            <person name="Ezra D."/>
            <person name="Gonzalez J."/>
            <person name="Henrissat B."/>
            <person name="Kuo A."/>
            <person name="Liang C."/>
            <person name="Lipzen A."/>
            <person name="Lutzoni F."/>
            <person name="Magnuson J."/>
            <person name="Mondo S."/>
            <person name="Nolan M."/>
            <person name="Ohm R."/>
            <person name="Pangilinan J."/>
            <person name="Park H.-J."/>
            <person name="Ramirez L."/>
            <person name="Alfaro M."/>
            <person name="Sun H."/>
            <person name="Tritt A."/>
            <person name="Yoshinaga Y."/>
            <person name="Zwiers L.-H."/>
            <person name="Turgeon B."/>
            <person name="Goodwin S."/>
            <person name="Spatafora J."/>
            <person name="Crous P."/>
            <person name="Grigoriev I."/>
        </authorList>
    </citation>
    <scope>NUCLEOTIDE SEQUENCE</scope>
    <source>
        <strain evidence="2">HMLAC05119</strain>
    </source>
</reference>
<keyword evidence="3" id="KW-1185">Reference proteome</keyword>
<feature type="compositionally biased region" description="Low complexity" evidence="1">
    <location>
        <begin position="44"/>
        <end position="79"/>
    </location>
</feature>
<evidence type="ECO:0000313" key="3">
    <source>
        <dbReference type="Proteomes" id="UP000800096"/>
    </source>
</evidence>
<feature type="region of interest" description="Disordered" evidence="1">
    <location>
        <begin position="463"/>
        <end position="491"/>
    </location>
</feature>
<organism evidence="2 3">
    <name type="scientific">Ampelomyces quisqualis</name>
    <name type="common">Powdery mildew agent</name>
    <dbReference type="NCBI Taxonomy" id="50730"/>
    <lineage>
        <taxon>Eukaryota</taxon>
        <taxon>Fungi</taxon>
        <taxon>Dikarya</taxon>
        <taxon>Ascomycota</taxon>
        <taxon>Pezizomycotina</taxon>
        <taxon>Dothideomycetes</taxon>
        <taxon>Pleosporomycetidae</taxon>
        <taxon>Pleosporales</taxon>
        <taxon>Pleosporineae</taxon>
        <taxon>Phaeosphaeriaceae</taxon>
        <taxon>Ampelomyces</taxon>
    </lineage>
</organism>
<feature type="region of interest" description="Disordered" evidence="1">
    <location>
        <begin position="179"/>
        <end position="204"/>
    </location>
</feature>
<feature type="region of interest" description="Disordered" evidence="1">
    <location>
        <begin position="1"/>
        <end position="20"/>
    </location>
</feature>
<evidence type="ECO:0000256" key="1">
    <source>
        <dbReference type="SAM" id="MobiDB-lite"/>
    </source>
</evidence>
<dbReference type="EMBL" id="ML979132">
    <property type="protein sequence ID" value="KAF1921955.1"/>
    <property type="molecule type" value="Genomic_DNA"/>
</dbReference>
<feature type="compositionally biased region" description="Polar residues" evidence="1">
    <location>
        <begin position="1"/>
        <end position="12"/>
    </location>
</feature>
<feature type="region of interest" description="Disordered" evidence="1">
    <location>
        <begin position="41"/>
        <end position="146"/>
    </location>
</feature>
<gene>
    <name evidence="2" type="ORF">BDU57DRAFT_67975</name>
</gene>